<dbReference type="InterPro" id="IPR036249">
    <property type="entry name" value="Thioredoxin-like_sf"/>
</dbReference>
<accession>A0A7G2CP64</accession>
<dbReference type="GO" id="GO:0005737">
    <property type="term" value="C:cytoplasm"/>
    <property type="evidence" value="ECO:0007669"/>
    <property type="project" value="TreeGrafter"/>
</dbReference>
<dbReference type="InterPro" id="IPR024253">
    <property type="entry name" value="Phosducin_thioredoxin-like_dom"/>
</dbReference>
<evidence type="ECO:0000259" key="2">
    <source>
        <dbReference type="Pfam" id="PF02114"/>
    </source>
</evidence>
<comment type="similarity">
    <text evidence="1">Belongs to the phosducin family.</text>
</comment>
<dbReference type="AlphaFoldDB" id="A0A7G2CP64"/>
<dbReference type="Gene3D" id="3.40.30.10">
    <property type="entry name" value="Glutaredoxin"/>
    <property type="match status" value="1"/>
</dbReference>
<feature type="domain" description="Phosducin" evidence="2">
    <location>
        <begin position="76"/>
        <end position="220"/>
    </location>
</feature>
<dbReference type="PANTHER" id="PTHR45809:SF3">
    <property type="entry name" value="VIRAL IAP-ASSOCIATED FACTOR HOMOLOG"/>
    <property type="match status" value="1"/>
</dbReference>
<dbReference type="GO" id="GO:0006457">
    <property type="term" value="P:protein folding"/>
    <property type="evidence" value="ECO:0007669"/>
    <property type="project" value="TreeGrafter"/>
</dbReference>
<proteinExistence type="inferred from homology"/>
<dbReference type="VEuPathDB" id="TriTrypDB:ADEAN_000748600"/>
<reference evidence="3 4" key="1">
    <citation type="submission" date="2020-08" db="EMBL/GenBank/DDBJ databases">
        <authorList>
            <person name="Newling K."/>
            <person name="Davey J."/>
            <person name="Forrester S."/>
        </authorList>
    </citation>
    <scope>NUCLEOTIDE SEQUENCE [LARGE SCALE GENOMIC DNA]</scope>
    <source>
        <strain evidence="4">Crithidia deanei Carvalho (ATCC PRA-265)</strain>
    </source>
</reference>
<evidence type="ECO:0000256" key="1">
    <source>
        <dbReference type="ARBA" id="ARBA00009686"/>
    </source>
</evidence>
<keyword evidence="4" id="KW-1185">Reference proteome</keyword>
<dbReference type="PANTHER" id="PTHR45809">
    <property type="entry name" value="VIRAL IAP-ASSOCIATED FACTOR HOMOLOG"/>
    <property type="match status" value="1"/>
</dbReference>
<dbReference type="Pfam" id="PF02114">
    <property type="entry name" value="Phosducin"/>
    <property type="match status" value="1"/>
</dbReference>
<dbReference type="OrthoDB" id="45518at2759"/>
<organism evidence="3 4">
    <name type="scientific">Angomonas deanei</name>
    <dbReference type="NCBI Taxonomy" id="59799"/>
    <lineage>
        <taxon>Eukaryota</taxon>
        <taxon>Discoba</taxon>
        <taxon>Euglenozoa</taxon>
        <taxon>Kinetoplastea</taxon>
        <taxon>Metakinetoplastina</taxon>
        <taxon>Trypanosomatida</taxon>
        <taxon>Trypanosomatidae</taxon>
        <taxon>Strigomonadinae</taxon>
        <taxon>Angomonas</taxon>
    </lineage>
</organism>
<protein>
    <submittedName>
        <fullName evidence="3">Phosducin, putative</fullName>
    </submittedName>
</protein>
<dbReference type="Proteomes" id="UP000515908">
    <property type="component" value="Chromosome 15"/>
</dbReference>
<sequence>MERTADKRVHTSEWEDAQYKYGNRIGKYATHELEILAQRVGDKTEDAALRAYDPTEEKVNDKIERGGYECTDGVDIQGSDDDDDALALIRQRRLQELQKKAEKQKFGILRHIAGSHYVNEITDASENSWVVAILIKPGESDCEKMLKIMQTVAQKHPDVKFVSIVSTEAIPNFPDKHVPCVLLYHKRELVRQMTTLDPWKHGRNFDVGSVESVLASNGVIQGESDED</sequence>
<dbReference type="EMBL" id="LR877159">
    <property type="protein sequence ID" value="CAD2219972.1"/>
    <property type="molecule type" value="Genomic_DNA"/>
</dbReference>
<dbReference type="SUPFAM" id="SSF52833">
    <property type="entry name" value="Thioredoxin-like"/>
    <property type="match status" value="1"/>
</dbReference>
<gene>
    <name evidence="3" type="ORF">ADEAN_000748600</name>
</gene>
<name>A0A7G2CP64_9TRYP</name>
<evidence type="ECO:0000313" key="4">
    <source>
        <dbReference type="Proteomes" id="UP000515908"/>
    </source>
</evidence>
<evidence type="ECO:0000313" key="3">
    <source>
        <dbReference type="EMBL" id="CAD2219972.1"/>
    </source>
</evidence>
<dbReference type="InterPro" id="IPR051498">
    <property type="entry name" value="Phosducin-like_chap/apop_reg"/>
</dbReference>